<dbReference type="InterPro" id="IPR058031">
    <property type="entry name" value="AAA_lid_NorR"/>
</dbReference>
<dbReference type="InterPro" id="IPR002078">
    <property type="entry name" value="Sigma_54_int"/>
</dbReference>
<keyword evidence="3" id="KW-0805">Transcription regulation</keyword>
<dbReference type="PROSITE" id="PS00675">
    <property type="entry name" value="SIGMA54_INTERACT_1"/>
    <property type="match status" value="1"/>
</dbReference>
<proteinExistence type="predicted"/>
<dbReference type="PRINTS" id="PR01590">
    <property type="entry name" value="HTHFIS"/>
</dbReference>
<keyword evidence="6" id="KW-0597">Phosphoprotein</keyword>
<gene>
    <name evidence="9" type="ORF">AUJ95_09395</name>
</gene>
<dbReference type="InterPro" id="IPR001789">
    <property type="entry name" value="Sig_transdc_resp-reg_receiver"/>
</dbReference>
<dbReference type="InterPro" id="IPR025944">
    <property type="entry name" value="Sigma_54_int_dom_CS"/>
</dbReference>
<dbReference type="GO" id="GO:0043565">
    <property type="term" value="F:sequence-specific DNA binding"/>
    <property type="evidence" value="ECO:0007669"/>
    <property type="project" value="InterPro"/>
</dbReference>
<feature type="domain" description="Sigma-54 factor interaction" evidence="7">
    <location>
        <begin position="145"/>
        <end position="374"/>
    </location>
</feature>
<dbReference type="Pfam" id="PF02954">
    <property type="entry name" value="HTH_8"/>
    <property type="match status" value="1"/>
</dbReference>
<dbReference type="Gene3D" id="3.40.50.2300">
    <property type="match status" value="1"/>
</dbReference>
<name>A0A1J5E147_9BACT</name>
<evidence type="ECO:0000313" key="10">
    <source>
        <dbReference type="Proteomes" id="UP000183085"/>
    </source>
</evidence>
<dbReference type="STRING" id="1817895.AUJ95_09395"/>
<dbReference type="GO" id="GO:0006355">
    <property type="term" value="P:regulation of DNA-templated transcription"/>
    <property type="evidence" value="ECO:0007669"/>
    <property type="project" value="InterPro"/>
</dbReference>
<dbReference type="PROSITE" id="PS50110">
    <property type="entry name" value="RESPONSE_REGULATORY"/>
    <property type="match status" value="1"/>
</dbReference>
<dbReference type="SUPFAM" id="SSF52172">
    <property type="entry name" value="CheY-like"/>
    <property type="match status" value="1"/>
</dbReference>
<keyword evidence="4" id="KW-0238">DNA-binding</keyword>
<protein>
    <recommendedName>
        <fullName evidence="11">DNA-binding response regulator</fullName>
    </recommendedName>
</protein>
<keyword evidence="5" id="KW-0804">Transcription</keyword>
<dbReference type="InterPro" id="IPR011006">
    <property type="entry name" value="CheY-like_superfamily"/>
</dbReference>
<dbReference type="InterPro" id="IPR003593">
    <property type="entry name" value="AAA+_ATPase"/>
</dbReference>
<evidence type="ECO:0000313" key="9">
    <source>
        <dbReference type="EMBL" id="OIP36400.1"/>
    </source>
</evidence>
<dbReference type="Pfam" id="PF00072">
    <property type="entry name" value="Response_reg"/>
    <property type="match status" value="1"/>
</dbReference>
<dbReference type="InterPro" id="IPR009057">
    <property type="entry name" value="Homeodomain-like_sf"/>
</dbReference>
<sequence>MKKKQILIVDDEPGSLKAISIALAKDNDYQVIDAADGKTALRLIKEEQIDLVLTDMKLPDIDGLTILKSAKYKNPDTSVIVITGYGTVESAVLAMKDGAENYLTKPINIKELRLLISNAFAKQQLAIENKELRTQLNIRYGFQNIIGHSPNMQQIYKTILQVAPVNCNVLICGESGTGKELIAKALHYNSPRKNKLFLPINCTALPESLIESELFGYEKGAFTGAINRHSGKFEAADGGTLFLDEIGDMPLPAQARLLRVLEQKEFLRVGGVSSVKVDVRIIAATNKDLLSEVQKKRFREDLYWRLKVVIIQLPPLRERRDDIPLLIDAFIHEFNQTNQRNIMGISPKALNALMLHDYPGNIRELKNIIESMAILSQNEMLDLDDLPALIQEPSEKNERIVINIGTSMEEAEKKIISQTLKKVNENRTMAAGILGIGLRTLHRKIKEYKL</sequence>
<evidence type="ECO:0000256" key="3">
    <source>
        <dbReference type="ARBA" id="ARBA00023015"/>
    </source>
</evidence>
<organism evidence="9 10">
    <name type="scientific">Candidatus Desantisbacteria bacterium CG2_30_40_21</name>
    <dbReference type="NCBI Taxonomy" id="1817895"/>
    <lineage>
        <taxon>Bacteria</taxon>
        <taxon>Candidatus Desantisiibacteriota</taxon>
    </lineage>
</organism>
<dbReference type="PROSITE" id="PS00688">
    <property type="entry name" value="SIGMA54_INTERACT_3"/>
    <property type="match status" value="1"/>
</dbReference>
<evidence type="ECO:0000259" key="8">
    <source>
        <dbReference type="PROSITE" id="PS50110"/>
    </source>
</evidence>
<dbReference type="SMART" id="SM00448">
    <property type="entry name" value="REC"/>
    <property type="match status" value="1"/>
</dbReference>
<dbReference type="PROSITE" id="PS00676">
    <property type="entry name" value="SIGMA54_INTERACT_2"/>
    <property type="match status" value="1"/>
</dbReference>
<dbReference type="SMART" id="SM00382">
    <property type="entry name" value="AAA"/>
    <property type="match status" value="1"/>
</dbReference>
<keyword evidence="2" id="KW-0067">ATP-binding</keyword>
<dbReference type="InterPro" id="IPR027417">
    <property type="entry name" value="P-loop_NTPase"/>
</dbReference>
<keyword evidence="1" id="KW-0547">Nucleotide-binding</keyword>
<dbReference type="Gene3D" id="1.10.8.60">
    <property type="match status" value="1"/>
</dbReference>
<dbReference type="CDD" id="cd00009">
    <property type="entry name" value="AAA"/>
    <property type="match status" value="1"/>
</dbReference>
<feature type="domain" description="Response regulatory" evidence="8">
    <location>
        <begin position="5"/>
        <end position="120"/>
    </location>
</feature>
<dbReference type="GO" id="GO:0005524">
    <property type="term" value="F:ATP binding"/>
    <property type="evidence" value="ECO:0007669"/>
    <property type="project" value="UniProtKB-KW"/>
</dbReference>
<dbReference type="FunFam" id="3.40.50.300:FF:000006">
    <property type="entry name" value="DNA-binding transcriptional regulator NtrC"/>
    <property type="match status" value="1"/>
</dbReference>
<dbReference type="GO" id="GO:0000160">
    <property type="term" value="P:phosphorelay signal transduction system"/>
    <property type="evidence" value="ECO:0007669"/>
    <property type="project" value="InterPro"/>
</dbReference>
<evidence type="ECO:0000256" key="4">
    <source>
        <dbReference type="ARBA" id="ARBA00023125"/>
    </source>
</evidence>
<dbReference type="PROSITE" id="PS50045">
    <property type="entry name" value="SIGMA54_INTERACT_4"/>
    <property type="match status" value="1"/>
</dbReference>
<comment type="caution">
    <text evidence="9">The sequence shown here is derived from an EMBL/GenBank/DDBJ whole genome shotgun (WGS) entry which is preliminary data.</text>
</comment>
<dbReference type="EMBL" id="MNYI01000241">
    <property type="protein sequence ID" value="OIP36400.1"/>
    <property type="molecule type" value="Genomic_DNA"/>
</dbReference>
<accession>A0A1J5E147</accession>
<dbReference type="InterPro" id="IPR025943">
    <property type="entry name" value="Sigma_54_int_dom_ATP-bd_2"/>
</dbReference>
<reference evidence="9 10" key="1">
    <citation type="journal article" date="2016" name="Environ. Microbiol.">
        <title>Genomic resolution of a cold subsurface aquifer community provides metabolic insights for novel microbes adapted to high CO concentrations.</title>
        <authorList>
            <person name="Probst A.J."/>
            <person name="Castelle C.J."/>
            <person name="Singh A."/>
            <person name="Brown C.T."/>
            <person name="Anantharaman K."/>
            <person name="Sharon I."/>
            <person name="Hug L.A."/>
            <person name="Burstein D."/>
            <person name="Emerson J.B."/>
            <person name="Thomas B.C."/>
            <person name="Banfield J.F."/>
        </authorList>
    </citation>
    <scope>NUCLEOTIDE SEQUENCE [LARGE SCALE GENOMIC DNA]</scope>
    <source>
        <strain evidence="9">CG2_30_40_21</strain>
    </source>
</reference>
<dbReference type="Proteomes" id="UP000183085">
    <property type="component" value="Unassembled WGS sequence"/>
</dbReference>
<dbReference type="Gene3D" id="1.10.10.60">
    <property type="entry name" value="Homeodomain-like"/>
    <property type="match status" value="1"/>
</dbReference>
<dbReference type="InterPro" id="IPR025662">
    <property type="entry name" value="Sigma_54_int_dom_ATP-bd_1"/>
</dbReference>
<dbReference type="InterPro" id="IPR002197">
    <property type="entry name" value="HTH_Fis"/>
</dbReference>
<evidence type="ECO:0000256" key="6">
    <source>
        <dbReference type="PROSITE-ProRule" id="PRU00169"/>
    </source>
</evidence>
<feature type="modified residue" description="4-aspartylphosphate" evidence="6">
    <location>
        <position position="55"/>
    </location>
</feature>
<evidence type="ECO:0000259" key="7">
    <source>
        <dbReference type="PROSITE" id="PS50045"/>
    </source>
</evidence>
<dbReference type="Pfam" id="PF00158">
    <property type="entry name" value="Sigma54_activat"/>
    <property type="match status" value="1"/>
</dbReference>
<dbReference type="Pfam" id="PF25601">
    <property type="entry name" value="AAA_lid_14"/>
    <property type="match status" value="1"/>
</dbReference>
<evidence type="ECO:0000256" key="1">
    <source>
        <dbReference type="ARBA" id="ARBA00022741"/>
    </source>
</evidence>
<dbReference type="SUPFAM" id="SSF46689">
    <property type="entry name" value="Homeodomain-like"/>
    <property type="match status" value="1"/>
</dbReference>
<evidence type="ECO:0008006" key="11">
    <source>
        <dbReference type="Google" id="ProtNLM"/>
    </source>
</evidence>
<dbReference type="PANTHER" id="PTHR32071">
    <property type="entry name" value="TRANSCRIPTIONAL REGULATORY PROTEIN"/>
    <property type="match status" value="1"/>
</dbReference>
<evidence type="ECO:0000256" key="5">
    <source>
        <dbReference type="ARBA" id="ARBA00023163"/>
    </source>
</evidence>
<evidence type="ECO:0000256" key="2">
    <source>
        <dbReference type="ARBA" id="ARBA00022840"/>
    </source>
</evidence>
<dbReference type="Gene3D" id="3.40.50.300">
    <property type="entry name" value="P-loop containing nucleotide triphosphate hydrolases"/>
    <property type="match status" value="1"/>
</dbReference>
<dbReference type="AlphaFoldDB" id="A0A1J5E147"/>
<dbReference type="SUPFAM" id="SSF52540">
    <property type="entry name" value="P-loop containing nucleoside triphosphate hydrolases"/>
    <property type="match status" value="1"/>
</dbReference>